<dbReference type="AlphaFoldDB" id="A0AAE0X3M5"/>
<dbReference type="GO" id="GO:0031380">
    <property type="term" value="C:nuclear RNA-directed RNA polymerase complex"/>
    <property type="evidence" value="ECO:0007669"/>
    <property type="project" value="TreeGrafter"/>
</dbReference>
<dbReference type="PANTHER" id="PTHR23079:SF17">
    <property type="entry name" value="RNA-DEPENDENT RNA POLYMERASE"/>
    <property type="match status" value="1"/>
</dbReference>
<gene>
    <name evidence="4" type="ORF">B0T22DRAFT_520662</name>
</gene>
<dbReference type="GO" id="GO:0003968">
    <property type="term" value="F:RNA-directed RNA polymerase activity"/>
    <property type="evidence" value="ECO:0007669"/>
    <property type="project" value="UniProtKB-KW"/>
</dbReference>
<accession>A0AAE0X3M5</accession>
<dbReference type="EC" id="2.7.7.48" evidence="1"/>
<keyword evidence="1" id="KW-0808">Transferase</keyword>
<comment type="similarity">
    <text evidence="1">Belongs to the RdRP family.</text>
</comment>
<dbReference type="GO" id="GO:0003723">
    <property type="term" value="F:RNA binding"/>
    <property type="evidence" value="ECO:0007669"/>
    <property type="project" value="UniProtKB-KW"/>
</dbReference>
<dbReference type="Pfam" id="PF25358">
    <property type="entry name" value="PH_fung_RdRP"/>
    <property type="match status" value="1"/>
</dbReference>
<dbReference type="Pfam" id="PF05183">
    <property type="entry name" value="RdRP"/>
    <property type="match status" value="1"/>
</dbReference>
<organism evidence="4 5">
    <name type="scientific">Podospora appendiculata</name>
    <dbReference type="NCBI Taxonomy" id="314037"/>
    <lineage>
        <taxon>Eukaryota</taxon>
        <taxon>Fungi</taxon>
        <taxon>Dikarya</taxon>
        <taxon>Ascomycota</taxon>
        <taxon>Pezizomycotina</taxon>
        <taxon>Sordariomycetes</taxon>
        <taxon>Sordariomycetidae</taxon>
        <taxon>Sordariales</taxon>
        <taxon>Podosporaceae</taxon>
        <taxon>Podospora</taxon>
    </lineage>
</organism>
<dbReference type="PANTHER" id="PTHR23079">
    <property type="entry name" value="RNA-DEPENDENT RNA POLYMERASE"/>
    <property type="match status" value="1"/>
</dbReference>
<protein>
    <recommendedName>
        <fullName evidence="1">RNA-dependent RNA polymerase</fullName>
        <ecNumber evidence="1">2.7.7.48</ecNumber>
    </recommendedName>
</protein>
<reference evidence="4" key="2">
    <citation type="submission" date="2023-06" db="EMBL/GenBank/DDBJ databases">
        <authorList>
            <consortium name="Lawrence Berkeley National Laboratory"/>
            <person name="Haridas S."/>
            <person name="Hensen N."/>
            <person name="Bonometti L."/>
            <person name="Westerberg I."/>
            <person name="Brannstrom I.O."/>
            <person name="Guillou S."/>
            <person name="Cros-Aarteil S."/>
            <person name="Calhoun S."/>
            <person name="Kuo A."/>
            <person name="Mondo S."/>
            <person name="Pangilinan J."/>
            <person name="Riley R."/>
            <person name="Labutti K."/>
            <person name="Andreopoulos B."/>
            <person name="Lipzen A."/>
            <person name="Chen C."/>
            <person name="Yanf M."/>
            <person name="Daum C."/>
            <person name="Ng V."/>
            <person name="Clum A."/>
            <person name="Steindorff A."/>
            <person name="Ohm R."/>
            <person name="Martin F."/>
            <person name="Silar P."/>
            <person name="Natvig D."/>
            <person name="Lalanne C."/>
            <person name="Gautier V."/>
            <person name="Ament-Velasquez S.L."/>
            <person name="Kruys A."/>
            <person name="Hutchinson M.I."/>
            <person name="Powell A.J."/>
            <person name="Barry K."/>
            <person name="Miller A.N."/>
            <person name="Grigoriev I.V."/>
            <person name="Debuchy R."/>
            <person name="Gladieux P."/>
            <person name="Thoren M.H."/>
            <person name="Johannesson H."/>
        </authorList>
    </citation>
    <scope>NUCLEOTIDE SEQUENCE</scope>
    <source>
        <strain evidence="4">CBS 314.62</strain>
    </source>
</reference>
<keyword evidence="1" id="KW-0694">RNA-binding</keyword>
<evidence type="ECO:0000259" key="2">
    <source>
        <dbReference type="Pfam" id="PF05183"/>
    </source>
</evidence>
<evidence type="ECO:0000313" key="5">
    <source>
        <dbReference type="Proteomes" id="UP001270362"/>
    </source>
</evidence>
<evidence type="ECO:0000259" key="3">
    <source>
        <dbReference type="Pfam" id="PF25358"/>
    </source>
</evidence>
<feature type="domain" description="RDRP core" evidence="2">
    <location>
        <begin position="429"/>
        <end position="1028"/>
    </location>
</feature>
<dbReference type="GO" id="GO:0030422">
    <property type="term" value="P:siRNA processing"/>
    <property type="evidence" value="ECO:0007669"/>
    <property type="project" value="TreeGrafter"/>
</dbReference>
<keyword evidence="1" id="KW-0548">Nucleotidyltransferase</keyword>
<proteinExistence type="inferred from homology"/>
<keyword evidence="1" id="KW-0696">RNA-directed RNA polymerase</keyword>
<dbReference type="SUPFAM" id="SSF54928">
    <property type="entry name" value="RNA-binding domain, RBD"/>
    <property type="match status" value="1"/>
</dbReference>
<dbReference type="EMBL" id="JAULSO010000004">
    <property type="protein sequence ID" value="KAK3684108.1"/>
    <property type="molecule type" value="Genomic_DNA"/>
</dbReference>
<comment type="catalytic activity">
    <reaction evidence="1">
        <text>RNA(n) + a ribonucleoside 5'-triphosphate = RNA(n+1) + diphosphate</text>
        <dbReference type="Rhea" id="RHEA:21248"/>
        <dbReference type="Rhea" id="RHEA-COMP:14527"/>
        <dbReference type="Rhea" id="RHEA-COMP:17342"/>
        <dbReference type="ChEBI" id="CHEBI:33019"/>
        <dbReference type="ChEBI" id="CHEBI:61557"/>
        <dbReference type="ChEBI" id="CHEBI:140395"/>
        <dbReference type="EC" id="2.7.7.48"/>
    </reaction>
</comment>
<feature type="domain" description="RdRP-like PH" evidence="3">
    <location>
        <begin position="121"/>
        <end position="287"/>
    </location>
</feature>
<dbReference type="CDD" id="cd00590">
    <property type="entry name" value="RRM_SF"/>
    <property type="match status" value="1"/>
</dbReference>
<name>A0AAE0X3M5_9PEZI</name>
<reference evidence="4" key="1">
    <citation type="journal article" date="2023" name="Mol. Phylogenet. Evol.">
        <title>Genome-scale phylogeny and comparative genomics of the fungal order Sordariales.</title>
        <authorList>
            <person name="Hensen N."/>
            <person name="Bonometti L."/>
            <person name="Westerberg I."/>
            <person name="Brannstrom I.O."/>
            <person name="Guillou S."/>
            <person name="Cros-Aarteil S."/>
            <person name="Calhoun S."/>
            <person name="Haridas S."/>
            <person name="Kuo A."/>
            <person name="Mondo S."/>
            <person name="Pangilinan J."/>
            <person name="Riley R."/>
            <person name="LaButti K."/>
            <person name="Andreopoulos B."/>
            <person name="Lipzen A."/>
            <person name="Chen C."/>
            <person name="Yan M."/>
            <person name="Daum C."/>
            <person name="Ng V."/>
            <person name="Clum A."/>
            <person name="Steindorff A."/>
            <person name="Ohm R.A."/>
            <person name="Martin F."/>
            <person name="Silar P."/>
            <person name="Natvig D.O."/>
            <person name="Lalanne C."/>
            <person name="Gautier V."/>
            <person name="Ament-Velasquez S.L."/>
            <person name="Kruys A."/>
            <person name="Hutchinson M.I."/>
            <person name="Powell A.J."/>
            <person name="Barry K."/>
            <person name="Miller A.N."/>
            <person name="Grigoriev I.V."/>
            <person name="Debuchy R."/>
            <person name="Gladieux P."/>
            <person name="Hiltunen Thoren M."/>
            <person name="Johannesson H."/>
        </authorList>
    </citation>
    <scope>NUCLEOTIDE SEQUENCE</scope>
    <source>
        <strain evidence="4">CBS 314.62</strain>
    </source>
</reference>
<sequence length="1231" mass="140044">MEVFLRNLPVDLTDRSLHTQLEPFMVQLSIRYYSCDKHKGKPFGHVTFLNTTDGKRFLERHGEVPLSHRKWKSRLTLLNTEVFCKLSNKQPAPGDLSLKSIEHEINQRESRHESAPDHPIEFAATPLSCGHHMFVDGKMTFFGEWSSHVTWLVKFTKRNLIISLPSSLMTDGYQIRIPFQSIIEFIWFQDGNVAITLSRVPTFLLMPNEIEAAMREFHLDRGGSNAAPKGQYTRMETLTQEHGQVSSFCLVYHFKATRPLSERHRREFYDNIQKLKQKDFFPMTQHNLEYQFQPALPFDKSLALLKKTLDQYKAKTSLPFDLLFQLQALVYNGYLHPTTVLQLAEELVALFAKTKRAGDHVPPISVDAFKKLFSWIGYPSPQGDMRQFQVDGILEYLMQVEEEMREGLVVRSELFNGTQNLTRIYRAHVTPTRITLHGPELEAKNRVLRKFPDHQDHFLRIQFSDEDGRDLFFNSRVSLEMIYDRFKVVLGSGIPIAGRIYSFLGFSHSSLRAHSLWLSAPFFYNGAFQLAQLIITGLGDFLKIQSPARRAARIGQAFSETPYELSLDDNEITVTRIPDIGRNGRVFSDGVGTISQGAMEAIHNLLPPSKQAQYPTCFQIRWAGAKGMLTLDTGLQGNQFSIRPSMEKFESDDQLKLEICDTASKPIPLVLNRQIVKILEDMGAPKQWFMELQDKELKRLRGITADVYNTASFLQLQSIGEAIQLPKFLRQADQMGIDYRRDSFLRAVVEVVVLKELRLLKHKARIPVRQGMTLFGVMDETGFLEEGEVYFSYNTMDGRHEEPHGSCPVLVTRSPALHPGDIQLANYVIPPKGHPLTELWNCIVFSQKGKRDLPSQLSGGDLDGDLFNVIWDPAITARVTTFPPADYERVEPLTLNRQIEAQDMADFFIDFMKTDHLGVIATRHMIMADQKNLGTRDADCQILAQFHSSAVDFSKTGQPVELSKLPKCGRWRPDFFAPGPSVVIHDKSEIEMDDYIRDDNDDDEDNEEGPRYKYYRSEKILGELYRAVDEKNIWAQDIKRTVPTGGASFWDELISTLRQRVSTIGEIRWTHRSEEAYRIRHAYDDAILAAMIDGSDSPIPLSELEVFVGFILNKTGAQTTRQRDRSVKLKEEFERVTGWITSQIRKPASPGGHTSELDALELCLACVDAGCVQKPRQISSWTRTAGQNIESFKIVAASALMRELNALGVPIQGNNGGYVGVSGRPATKRAH</sequence>
<comment type="caution">
    <text evidence="4">The sequence shown here is derived from an EMBL/GenBank/DDBJ whole genome shotgun (WGS) entry which is preliminary data.</text>
</comment>
<dbReference type="InterPro" id="IPR057503">
    <property type="entry name" value="PH_RdRP"/>
</dbReference>
<dbReference type="InterPro" id="IPR007855">
    <property type="entry name" value="RDRP"/>
</dbReference>
<evidence type="ECO:0000313" key="4">
    <source>
        <dbReference type="EMBL" id="KAK3684108.1"/>
    </source>
</evidence>
<dbReference type="Proteomes" id="UP001270362">
    <property type="component" value="Unassembled WGS sequence"/>
</dbReference>
<dbReference type="InterPro" id="IPR057596">
    <property type="entry name" value="RDRP_core"/>
</dbReference>
<evidence type="ECO:0000256" key="1">
    <source>
        <dbReference type="RuleBase" id="RU363098"/>
    </source>
</evidence>
<keyword evidence="5" id="KW-1185">Reference proteome</keyword>
<dbReference type="InterPro" id="IPR035979">
    <property type="entry name" value="RBD_domain_sf"/>
</dbReference>